<feature type="compositionally biased region" description="Basic and acidic residues" evidence="4">
    <location>
        <begin position="1"/>
        <end position="15"/>
    </location>
</feature>
<protein>
    <submittedName>
        <fullName evidence="6">Ribonuclease P protein subunit p25-like protein</fullName>
    </submittedName>
</protein>
<dbReference type="GO" id="GO:0005634">
    <property type="term" value="C:nucleus"/>
    <property type="evidence" value="ECO:0007669"/>
    <property type="project" value="UniProtKB-SubCell"/>
</dbReference>
<sequence>MRYAESRQLRRETRPVTRNRQPLTIVRHAASPPFKYETRPRVVVELAQKHLFVILGNYRITMENYYKGKNIEEELERSKIPIQGLPENFLWMQVKGGSKMNNLLSHSSGILQDKAARAVVWTGAGVAISKAISCAEILKRQFSIEHQITQICYKKVEEFWEPKIDGLETIVVKRQIPVIHIFLSLDPISGDNQLGYQTLKSSRFWENSQSNSFSNKQQSQQKFKKPFKYKTKSSEIKT</sequence>
<dbReference type="GO" id="GO:0000172">
    <property type="term" value="C:ribonuclease MRP complex"/>
    <property type="evidence" value="ECO:0007669"/>
    <property type="project" value="TreeGrafter"/>
</dbReference>
<comment type="caution">
    <text evidence="6">The sequence shown here is derived from an EMBL/GenBank/DDBJ whole genome shotgun (WGS) entry which is preliminary data.</text>
</comment>
<keyword evidence="3" id="KW-0539">Nucleus</keyword>
<feature type="compositionally biased region" description="Basic residues" evidence="4">
    <location>
        <begin position="222"/>
        <end position="231"/>
    </location>
</feature>
<organism evidence="6 7">
    <name type="scientific">Eumeta variegata</name>
    <name type="common">Bagworm moth</name>
    <name type="synonym">Eumeta japonica</name>
    <dbReference type="NCBI Taxonomy" id="151549"/>
    <lineage>
        <taxon>Eukaryota</taxon>
        <taxon>Metazoa</taxon>
        <taxon>Ecdysozoa</taxon>
        <taxon>Arthropoda</taxon>
        <taxon>Hexapoda</taxon>
        <taxon>Insecta</taxon>
        <taxon>Pterygota</taxon>
        <taxon>Neoptera</taxon>
        <taxon>Endopterygota</taxon>
        <taxon>Lepidoptera</taxon>
        <taxon>Glossata</taxon>
        <taxon>Ditrysia</taxon>
        <taxon>Tineoidea</taxon>
        <taxon>Psychidae</taxon>
        <taxon>Oiketicinae</taxon>
        <taxon>Eumeta</taxon>
    </lineage>
</organism>
<dbReference type="InterPro" id="IPR002775">
    <property type="entry name" value="DNA/RNA-bd_Alba-like"/>
</dbReference>
<evidence type="ECO:0000256" key="4">
    <source>
        <dbReference type="SAM" id="MobiDB-lite"/>
    </source>
</evidence>
<feature type="domain" description="DNA/RNA-binding protein Alba-like" evidence="5">
    <location>
        <begin position="91"/>
        <end position="154"/>
    </location>
</feature>
<evidence type="ECO:0000256" key="1">
    <source>
        <dbReference type="ARBA" id="ARBA00004123"/>
    </source>
</evidence>
<dbReference type="Pfam" id="PF01918">
    <property type="entry name" value="Alba"/>
    <property type="match status" value="1"/>
</dbReference>
<evidence type="ECO:0000256" key="3">
    <source>
        <dbReference type="ARBA" id="ARBA00023242"/>
    </source>
</evidence>
<dbReference type="OrthoDB" id="424402at2759"/>
<dbReference type="PANTHER" id="PTHR13516:SF4">
    <property type="entry name" value="FI09323P"/>
    <property type="match status" value="1"/>
</dbReference>
<evidence type="ECO:0000313" key="6">
    <source>
        <dbReference type="EMBL" id="GBP59190.1"/>
    </source>
</evidence>
<evidence type="ECO:0000313" key="7">
    <source>
        <dbReference type="Proteomes" id="UP000299102"/>
    </source>
</evidence>
<dbReference type="EMBL" id="BGZK01000755">
    <property type="protein sequence ID" value="GBP59190.1"/>
    <property type="molecule type" value="Genomic_DNA"/>
</dbReference>
<evidence type="ECO:0000256" key="2">
    <source>
        <dbReference type="ARBA" id="ARBA00008018"/>
    </source>
</evidence>
<dbReference type="AlphaFoldDB" id="A0A4C1X816"/>
<name>A0A4C1X816_EUMVA</name>
<feature type="compositionally biased region" description="Low complexity" evidence="4">
    <location>
        <begin position="209"/>
        <end position="221"/>
    </location>
</feature>
<accession>A0A4C1X816</accession>
<comment type="similarity">
    <text evidence="2">Belongs to the histone-like Alba family.</text>
</comment>
<feature type="region of interest" description="Disordered" evidence="4">
    <location>
        <begin position="209"/>
        <end position="238"/>
    </location>
</feature>
<dbReference type="InterPro" id="IPR051958">
    <property type="entry name" value="Alba-like_NAB"/>
</dbReference>
<evidence type="ECO:0000259" key="5">
    <source>
        <dbReference type="Pfam" id="PF01918"/>
    </source>
</evidence>
<dbReference type="GO" id="GO:0001682">
    <property type="term" value="P:tRNA 5'-leader removal"/>
    <property type="evidence" value="ECO:0007669"/>
    <property type="project" value="TreeGrafter"/>
</dbReference>
<keyword evidence="7" id="KW-1185">Reference proteome</keyword>
<dbReference type="STRING" id="151549.A0A4C1X816"/>
<reference evidence="6 7" key="1">
    <citation type="journal article" date="2019" name="Commun. Biol.">
        <title>The bagworm genome reveals a unique fibroin gene that provides high tensile strength.</title>
        <authorList>
            <person name="Kono N."/>
            <person name="Nakamura H."/>
            <person name="Ohtoshi R."/>
            <person name="Tomita M."/>
            <person name="Numata K."/>
            <person name="Arakawa K."/>
        </authorList>
    </citation>
    <scope>NUCLEOTIDE SEQUENCE [LARGE SCALE GENOMIC DNA]</scope>
</reference>
<dbReference type="SUPFAM" id="SSF82704">
    <property type="entry name" value="AlbA-like"/>
    <property type="match status" value="1"/>
</dbReference>
<proteinExistence type="inferred from homology"/>
<feature type="region of interest" description="Disordered" evidence="4">
    <location>
        <begin position="1"/>
        <end position="20"/>
    </location>
</feature>
<dbReference type="Gene3D" id="3.30.110.20">
    <property type="entry name" value="Alba-like domain"/>
    <property type="match status" value="1"/>
</dbReference>
<gene>
    <name evidence="6" type="primary">RPP25L</name>
    <name evidence="6" type="ORF">EVAR_54624_1</name>
</gene>
<dbReference type="PANTHER" id="PTHR13516">
    <property type="entry name" value="RIBONUCLEASE P SUBUNIT P25"/>
    <property type="match status" value="1"/>
</dbReference>
<dbReference type="InterPro" id="IPR036882">
    <property type="entry name" value="Alba-like_dom_sf"/>
</dbReference>
<comment type="subcellular location">
    <subcellularLocation>
        <location evidence="1">Nucleus</location>
    </subcellularLocation>
</comment>
<dbReference type="Proteomes" id="UP000299102">
    <property type="component" value="Unassembled WGS sequence"/>
</dbReference>
<dbReference type="GO" id="GO:0003723">
    <property type="term" value="F:RNA binding"/>
    <property type="evidence" value="ECO:0007669"/>
    <property type="project" value="TreeGrafter"/>
</dbReference>